<feature type="domain" description="Reverse transcriptase/retrotransposon-derived protein RNase H-like" evidence="2">
    <location>
        <begin position="64"/>
        <end position="130"/>
    </location>
</feature>
<dbReference type="SUPFAM" id="SSF56672">
    <property type="entry name" value="DNA/RNA polymerases"/>
    <property type="match status" value="1"/>
</dbReference>
<dbReference type="EMBL" id="JAINUG010000074">
    <property type="protein sequence ID" value="KAJ8400780.1"/>
    <property type="molecule type" value="Genomic_DNA"/>
</dbReference>
<sequence length="145" mass="15377">MRSESRPAERIHQGKRSPGLPAPTPAPIDRFGLPSNDFLGHHITKDGAIPLPSKGKAPNHGIDWSVDMAKAFMDTKQALAYATMLAHPLPGAPIALTTDASDYAIAAVLKQLVGGVWRPLAFFSSAPTSRNTTRLTANSLASTLP</sequence>
<name>A0AAD7SE24_9TELE</name>
<gene>
    <name evidence="3" type="ORF">AAFF_G00391340</name>
</gene>
<proteinExistence type="predicted"/>
<dbReference type="Proteomes" id="UP001221898">
    <property type="component" value="Unassembled WGS sequence"/>
</dbReference>
<reference evidence="3" key="1">
    <citation type="journal article" date="2023" name="Science">
        <title>Genome structures resolve the early diversification of teleost fishes.</title>
        <authorList>
            <person name="Parey E."/>
            <person name="Louis A."/>
            <person name="Montfort J."/>
            <person name="Bouchez O."/>
            <person name="Roques C."/>
            <person name="Iampietro C."/>
            <person name="Lluch J."/>
            <person name="Castinel A."/>
            <person name="Donnadieu C."/>
            <person name="Desvignes T."/>
            <person name="Floi Bucao C."/>
            <person name="Jouanno E."/>
            <person name="Wen M."/>
            <person name="Mejri S."/>
            <person name="Dirks R."/>
            <person name="Jansen H."/>
            <person name="Henkel C."/>
            <person name="Chen W.J."/>
            <person name="Zahm M."/>
            <person name="Cabau C."/>
            <person name="Klopp C."/>
            <person name="Thompson A.W."/>
            <person name="Robinson-Rechavi M."/>
            <person name="Braasch I."/>
            <person name="Lecointre G."/>
            <person name="Bobe J."/>
            <person name="Postlethwait J.H."/>
            <person name="Berthelot C."/>
            <person name="Roest Crollius H."/>
            <person name="Guiguen Y."/>
        </authorList>
    </citation>
    <scope>NUCLEOTIDE SEQUENCE</scope>
    <source>
        <strain evidence="3">NC1722</strain>
    </source>
</reference>
<dbReference type="PANTHER" id="PTHR33064">
    <property type="entry name" value="POL PROTEIN"/>
    <property type="match status" value="1"/>
</dbReference>
<dbReference type="PANTHER" id="PTHR33064:SF37">
    <property type="entry name" value="RIBONUCLEASE H"/>
    <property type="match status" value="1"/>
</dbReference>
<evidence type="ECO:0000259" key="2">
    <source>
        <dbReference type="Pfam" id="PF17919"/>
    </source>
</evidence>
<evidence type="ECO:0000256" key="1">
    <source>
        <dbReference type="SAM" id="MobiDB-lite"/>
    </source>
</evidence>
<comment type="caution">
    <text evidence="3">The sequence shown here is derived from an EMBL/GenBank/DDBJ whole genome shotgun (WGS) entry which is preliminary data.</text>
</comment>
<evidence type="ECO:0000313" key="4">
    <source>
        <dbReference type="Proteomes" id="UP001221898"/>
    </source>
</evidence>
<organism evidence="3 4">
    <name type="scientific">Aldrovandia affinis</name>
    <dbReference type="NCBI Taxonomy" id="143900"/>
    <lineage>
        <taxon>Eukaryota</taxon>
        <taxon>Metazoa</taxon>
        <taxon>Chordata</taxon>
        <taxon>Craniata</taxon>
        <taxon>Vertebrata</taxon>
        <taxon>Euteleostomi</taxon>
        <taxon>Actinopterygii</taxon>
        <taxon>Neopterygii</taxon>
        <taxon>Teleostei</taxon>
        <taxon>Notacanthiformes</taxon>
        <taxon>Halosauridae</taxon>
        <taxon>Aldrovandia</taxon>
    </lineage>
</organism>
<keyword evidence="4" id="KW-1185">Reference proteome</keyword>
<accession>A0AAD7SE24</accession>
<dbReference type="InterPro" id="IPR041577">
    <property type="entry name" value="RT_RNaseH_2"/>
</dbReference>
<feature type="region of interest" description="Disordered" evidence="1">
    <location>
        <begin position="1"/>
        <end position="27"/>
    </location>
</feature>
<dbReference type="InterPro" id="IPR051320">
    <property type="entry name" value="Viral_Replic_Matur_Polypro"/>
</dbReference>
<feature type="compositionally biased region" description="Basic and acidic residues" evidence="1">
    <location>
        <begin position="1"/>
        <end position="12"/>
    </location>
</feature>
<dbReference type="AlphaFoldDB" id="A0AAD7SE24"/>
<evidence type="ECO:0000313" key="3">
    <source>
        <dbReference type="EMBL" id="KAJ8400780.1"/>
    </source>
</evidence>
<protein>
    <recommendedName>
        <fullName evidence="2">Reverse transcriptase/retrotransposon-derived protein RNase H-like domain-containing protein</fullName>
    </recommendedName>
</protein>
<dbReference type="Pfam" id="PF17919">
    <property type="entry name" value="RT_RNaseH_2"/>
    <property type="match status" value="1"/>
</dbReference>
<dbReference type="InterPro" id="IPR043502">
    <property type="entry name" value="DNA/RNA_pol_sf"/>
</dbReference>